<dbReference type="InterPro" id="IPR001789">
    <property type="entry name" value="Sig_transdc_resp-reg_receiver"/>
</dbReference>
<evidence type="ECO:0000256" key="6">
    <source>
        <dbReference type="PROSITE-ProRule" id="PRU00169"/>
    </source>
</evidence>
<dbReference type="Pfam" id="PF00072">
    <property type="entry name" value="Response_reg"/>
    <property type="match status" value="1"/>
</dbReference>
<dbReference type="Proteomes" id="UP000183508">
    <property type="component" value="Unassembled WGS sequence"/>
</dbReference>
<keyword evidence="3" id="KW-0805">Transcription regulation</keyword>
<keyword evidence="4 7" id="KW-0238">DNA-binding</keyword>
<dbReference type="PANTHER" id="PTHR48111:SF43">
    <property type="entry name" value="STAGE 0 SPORULATION PROTEIN A HOMOLOG"/>
    <property type="match status" value="1"/>
</dbReference>
<evidence type="ECO:0000256" key="3">
    <source>
        <dbReference type="ARBA" id="ARBA00023015"/>
    </source>
</evidence>
<dbReference type="GO" id="GO:0032993">
    <property type="term" value="C:protein-DNA complex"/>
    <property type="evidence" value="ECO:0007669"/>
    <property type="project" value="TreeGrafter"/>
</dbReference>
<dbReference type="AlphaFoldDB" id="A0A1I7IYX9"/>
<dbReference type="Gene3D" id="1.10.10.10">
    <property type="entry name" value="Winged helix-like DNA-binding domain superfamily/Winged helix DNA-binding domain"/>
    <property type="match status" value="1"/>
</dbReference>
<sequence length="260" mass="29534">MPEQSVCRLRTTDVRVRGLFKLYNRIFLVEDDAALASYLKQQLERFGYEVHVAEELRNVAEEARRVQPDLILLDINLPYYDGFYWCRQIRSFSKTPIIFLSARDGSMDQVYALDSGGDEYITKPFHPDVLMAKIRALLRRTYGEYAEIPRLGEAVSDTVVIGHVKIDLRKLVVESDERTESLTKTEGTLLRELLAANGQVVARDTLLETIWDDAEFVDDNTLTVNVARLRRKLGSFGLGGAIVTVRGLGYRLDWRGGQSG</sequence>
<evidence type="ECO:0000256" key="2">
    <source>
        <dbReference type="ARBA" id="ARBA00023012"/>
    </source>
</evidence>
<evidence type="ECO:0000259" key="9">
    <source>
        <dbReference type="PROSITE" id="PS51755"/>
    </source>
</evidence>
<dbReference type="PROSITE" id="PS50110">
    <property type="entry name" value="RESPONSE_REGULATORY"/>
    <property type="match status" value="1"/>
</dbReference>
<dbReference type="GO" id="GO:0005829">
    <property type="term" value="C:cytosol"/>
    <property type="evidence" value="ECO:0007669"/>
    <property type="project" value="TreeGrafter"/>
</dbReference>
<dbReference type="InterPro" id="IPR016032">
    <property type="entry name" value="Sig_transdc_resp-reg_C-effctor"/>
</dbReference>
<dbReference type="STRING" id="392015.SAMN05421543_1085"/>
<dbReference type="EMBL" id="FPBV01000008">
    <property type="protein sequence ID" value="SFU78166.1"/>
    <property type="molecule type" value="Genomic_DNA"/>
</dbReference>
<keyword evidence="2" id="KW-0902">Two-component regulatory system</keyword>
<keyword evidence="5" id="KW-0804">Transcription</keyword>
<dbReference type="SUPFAM" id="SSF52172">
    <property type="entry name" value="CheY-like"/>
    <property type="match status" value="1"/>
</dbReference>
<feature type="DNA-binding region" description="OmpR/PhoB-type" evidence="7">
    <location>
        <begin position="156"/>
        <end position="254"/>
    </location>
</feature>
<dbReference type="Pfam" id="PF00486">
    <property type="entry name" value="Trans_reg_C"/>
    <property type="match status" value="1"/>
</dbReference>
<evidence type="ECO:0000313" key="11">
    <source>
        <dbReference type="Proteomes" id="UP000183508"/>
    </source>
</evidence>
<dbReference type="Gene3D" id="3.40.50.2300">
    <property type="match status" value="1"/>
</dbReference>
<dbReference type="InterPro" id="IPR036388">
    <property type="entry name" value="WH-like_DNA-bd_sf"/>
</dbReference>
<evidence type="ECO:0000256" key="5">
    <source>
        <dbReference type="ARBA" id="ARBA00023163"/>
    </source>
</evidence>
<dbReference type="Gene3D" id="6.10.250.690">
    <property type="match status" value="1"/>
</dbReference>
<dbReference type="SMART" id="SM00862">
    <property type="entry name" value="Trans_reg_C"/>
    <property type="match status" value="1"/>
</dbReference>
<evidence type="ECO:0000256" key="1">
    <source>
        <dbReference type="ARBA" id="ARBA00022553"/>
    </source>
</evidence>
<dbReference type="GO" id="GO:0006355">
    <property type="term" value="P:regulation of DNA-templated transcription"/>
    <property type="evidence" value="ECO:0007669"/>
    <property type="project" value="InterPro"/>
</dbReference>
<evidence type="ECO:0000259" key="8">
    <source>
        <dbReference type="PROSITE" id="PS50110"/>
    </source>
</evidence>
<organism evidence="10 11">
    <name type="scientific">Alicyclobacillus macrosporangiidus</name>
    <dbReference type="NCBI Taxonomy" id="392015"/>
    <lineage>
        <taxon>Bacteria</taxon>
        <taxon>Bacillati</taxon>
        <taxon>Bacillota</taxon>
        <taxon>Bacilli</taxon>
        <taxon>Bacillales</taxon>
        <taxon>Alicyclobacillaceae</taxon>
        <taxon>Alicyclobacillus</taxon>
    </lineage>
</organism>
<evidence type="ECO:0000313" key="10">
    <source>
        <dbReference type="EMBL" id="SFU78166.1"/>
    </source>
</evidence>
<feature type="domain" description="OmpR/PhoB-type" evidence="9">
    <location>
        <begin position="156"/>
        <end position="254"/>
    </location>
</feature>
<keyword evidence="1 6" id="KW-0597">Phosphoprotein</keyword>
<dbReference type="GO" id="GO:0000156">
    <property type="term" value="F:phosphorelay response regulator activity"/>
    <property type="evidence" value="ECO:0007669"/>
    <property type="project" value="TreeGrafter"/>
</dbReference>
<dbReference type="InterPro" id="IPR011006">
    <property type="entry name" value="CheY-like_superfamily"/>
</dbReference>
<dbReference type="CDD" id="cd18159">
    <property type="entry name" value="REC_OmpR_NsrR-like"/>
    <property type="match status" value="1"/>
</dbReference>
<dbReference type="PANTHER" id="PTHR48111">
    <property type="entry name" value="REGULATOR OF RPOS"/>
    <property type="match status" value="1"/>
</dbReference>
<proteinExistence type="predicted"/>
<dbReference type="RefSeq" id="WP_425426531.1">
    <property type="nucleotide sequence ID" value="NZ_FPBV01000008.1"/>
</dbReference>
<dbReference type="InterPro" id="IPR001867">
    <property type="entry name" value="OmpR/PhoB-type_DNA-bd"/>
</dbReference>
<dbReference type="PROSITE" id="PS51755">
    <property type="entry name" value="OMPR_PHOB"/>
    <property type="match status" value="1"/>
</dbReference>
<feature type="modified residue" description="4-aspartylphosphate" evidence="6">
    <location>
        <position position="74"/>
    </location>
</feature>
<keyword evidence="11" id="KW-1185">Reference proteome</keyword>
<gene>
    <name evidence="10" type="ORF">SAMN05421543_1085</name>
</gene>
<evidence type="ECO:0000256" key="7">
    <source>
        <dbReference type="PROSITE-ProRule" id="PRU01091"/>
    </source>
</evidence>
<dbReference type="InterPro" id="IPR039420">
    <property type="entry name" value="WalR-like"/>
</dbReference>
<dbReference type="SUPFAM" id="SSF46894">
    <property type="entry name" value="C-terminal effector domain of the bipartite response regulators"/>
    <property type="match status" value="1"/>
</dbReference>
<feature type="domain" description="Response regulatory" evidence="8">
    <location>
        <begin position="25"/>
        <end position="138"/>
    </location>
</feature>
<accession>A0A1I7IYX9</accession>
<dbReference type="GO" id="GO:0000976">
    <property type="term" value="F:transcription cis-regulatory region binding"/>
    <property type="evidence" value="ECO:0007669"/>
    <property type="project" value="TreeGrafter"/>
</dbReference>
<dbReference type="SMART" id="SM00448">
    <property type="entry name" value="REC"/>
    <property type="match status" value="1"/>
</dbReference>
<protein>
    <submittedName>
        <fullName evidence="10">DNA-binding response regulator, OmpR family, contains REC and winged-helix (WHTH) domain</fullName>
    </submittedName>
</protein>
<reference evidence="11" key="1">
    <citation type="submission" date="2016-10" db="EMBL/GenBank/DDBJ databases">
        <authorList>
            <person name="Varghese N."/>
        </authorList>
    </citation>
    <scope>NUCLEOTIDE SEQUENCE [LARGE SCALE GENOMIC DNA]</scope>
    <source>
        <strain evidence="11">DSM 17980</strain>
    </source>
</reference>
<evidence type="ECO:0000256" key="4">
    <source>
        <dbReference type="ARBA" id="ARBA00023125"/>
    </source>
</evidence>
<dbReference type="CDD" id="cd00383">
    <property type="entry name" value="trans_reg_C"/>
    <property type="match status" value="1"/>
</dbReference>
<name>A0A1I7IYX9_9BACL</name>